<dbReference type="SUPFAM" id="SSF46938">
    <property type="entry name" value="CRAL/TRIO N-terminal domain"/>
    <property type="match status" value="1"/>
</dbReference>
<sequence length="332" mass="37964">MSFSQLLFSAAVVSLLTIAHSDPTHRGSNPVRVSSGTELPQYMSGLDQCDKLIQVIKVLRSIEDDDKNISELVKKFEKHLPKDREIGKIRVELDDLIDNPLVVYRFLMGNEFKFDETVKALRSSLAWRTAWNYHQIVDEVNKIVKAHPVAPYEYFPFAGKVLPVLPQIPVFEHLGNGGNLVSFIGCSKDYQPHHVLDRKQLIVFQIYMLAYQCRHVDATHIELRSTPNPGADSSSILKLVRVIDPSNFGLNSRFLFLVQKIASDNFMEYVANIVADPHTWTLRACLELARKFISDERIMNKLETPKPKQLPAEFWPQWIGKANYENIFATEL</sequence>
<evidence type="ECO:0008006" key="3">
    <source>
        <dbReference type="Google" id="ProtNLM"/>
    </source>
</evidence>
<dbReference type="EMBL" id="HACM01000285">
    <property type="protein sequence ID" value="CRZ00727.1"/>
    <property type="molecule type" value="Transcribed_RNA"/>
</dbReference>
<dbReference type="InterPro" id="IPR036273">
    <property type="entry name" value="CRAL/TRIO_N_dom_sf"/>
</dbReference>
<proteinExistence type="predicted"/>
<evidence type="ECO:0000313" key="2">
    <source>
        <dbReference type="EMBL" id="CRZ00727.1"/>
    </source>
</evidence>
<keyword evidence="1" id="KW-0732">Signal</keyword>
<dbReference type="Gene3D" id="3.40.525.10">
    <property type="entry name" value="CRAL-TRIO lipid binding domain"/>
    <property type="match status" value="1"/>
</dbReference>
<evidence type="ECO:0000256" key="1">
    <source>
        <dbReference type="SAM" id="SignalP"/>
    </source>
</evidence>
<reference evidence="2" key="1">
    <citation type="submission" date="2015-04" db="EMBL/GenBank/DDBJ databases">
        <title>The genome sequence of the plant pathogenic Rhizarian Plasmodiophora brassicae reveals insights in its biotrophic life cycle and the origin of chitin synthesis.</title>
        <authorList>
            <person name="Schwelm A."/>
            <person name="Fogelqvist J."/>
            <person name="Knaust A."/>
            <person name="Julke S."/>
            <person name="Lilja T."/>
            <person name="Dhandapani V."/>
            <person name="Bonilla-Rosso G."/>
            <person name="Karlsson M."/>
            <person name="Shevchenko A."/>
            <person name="Choi S.R."/>
            <person name="Kim H.G."/>
            <person name="Park J.Y."/>
            <person name="Lim Y.P."/>
            <person name="Ludwig-Muller J."/>
            <person name="Dixelius C."/>
        </authorList>
    </citation>
    <scope>NUCLEOTIDE SEQUENCE</scope>
    <source>
        <tissue evidence="2">Potato root galls</tissue>
    </source>
</reference>
<accession>A0A0H5QGK1</accession>
<feature type="chain" id="PRO_5005222727" description="CRAL-TRIO domain-containing protein" evidence="1">
    <location>
        <begin position="22"/>
        <end position="332"/>
    </location>
</feature>
<dbReference type="InterPro" id="IPR036865">
    <property type="entry name" value="CRAL-TRIO_dom_sf"/>
</dbReference>
<organism evidence="2">
    <name type="scientific">Spongospora subterranea</name>
    <dbReference type="NCBI Taxonomy" id="70186"/>
    <lineage>
        <taxon>Eukaryota</taxon>
        <taxon>Sar</taxon>
        <taxon>Rhizaria</taxon>
        <taxon>Endomyxa</taxon>
        <taxon>Phytomyxea</taxon>
        <taxon>Plasmodiophorida</taxon>
        <taxon>Plasmodiophoridae</taxon>
        <taxon>Spongospora</taxon>
    </lineage>
</organism>
<dbReference type="AlphaFoldDB" id="A0A0H5QGK1"/>
<protein>
    <recommendedName>
        <fullName evidence="3">CRAL-TRIO domain-containing protein</fullName>
    </recommendedName>
</protein>
<name>A0A0H5QGK1_9EUKA</name>
<feature type="signal peptide" evidence="1">
    <location>
        <begin position="1"/>
        <end position="21"/>
    </location>
</feature>